<protein>
    <submittedName>
        <fullName evidence="1">Uncharacterized protein</fullName>
    </submittedName>
</protein>
<dbReference type="AlphaFoldDB" id="A0A8H7BFU2"/>
<keyword evidence="2" id="KW-1185">Reference proteome</keyword>
<proteinExistence type="predicted"/>
<feature type="non-terminal residue" evidence="1">
    <location>
        <position position="1"/>
    </location>
</feature>
<gene>
    <name evidence="1" type="ORF">EC973_005780</name>
</gene>
<evidence type="ECO:0000313" key="1">
    <source>
        <dbReference type="EMBL" id="KAF7720912.1"/>
    </source>
</evidence>
<dbReference type="Proteomes" id="UP000605846">
    <property type="component" value="Unassembled WGS sequence"/>
</dbReference>
<evidence type="ECO:0000313" key="2">
    <source>
        <dbReference type="Proteomes" id="UP000605846"/>
    </source>
</evidence>
<accession>A0A8H7BFU2</accession>
<dbReference type="EMBL" id="JABAYA010000336">
    <property type="protein sequence ID" value="KAF7720912.1"/>
    <property type="molecule type" value="Genomic_DNA"/>
</dbReference>
<comment type="caution">
    <text evidence="1">The sequence shown here is derived from an EMBL/GenBank/DDBJ whole genome shotgun (WGS) entry which is preliminary data.</text>
</comment>
<organism evidence="1 2">
    <name type="scientific">Apophysomyces ossiformis</name>
    <dbReference type="NCBI Taxonomy" id="679940"/>
    <lineage>
        <taxon>Eukaryota</taxon>
        <taxon>Fungi</taxon>
        <taxon>Fungi incertae sedis</taxon>
        <taxon>Mucoromycota</taxon>
        <taxon>Mucoromycotina</taxon>
        <taxon>Mucoromycetes</taxon>
        <taxon>Mucorales</taxon>
        <taxon>Mucorineae</taxon>
        <taxon>Mucoraceae</taxon>
        <taxon>Apophysomyces</taxon>
    </lineage>
</organism>
<reference evidence="1" key="1">
    <citation type="submission" date="2020-01" db="EMBL/GenBank/DDBJ databases">
        <title>Genome Sequencing of Three Apophysomyces-Like Fungal Strains Confirms a Novel Fungal Genus in the Mucoromycota with divergent Burkholderia-like Endosymbiotic Bacteria.</title>
        <authorList>
            <person name="Stajich J.E."/>
            <person name="Macias A.M."/>
            <person name="Carter-House D."/>
            <person name="Lovett B."/>
            <person name="Kasson L.R."/>
            <person name="Berry K."/>
            <person name="Grigoriev I."/>
            <person name="Chang Y."/>
            <person name="Spatafora J."/>
            <person name="Kasson M.T."/>
        </authorList>
    </citation>
    <scope>NUCLEOTIDE SEQUENCE</scope>
    <source>
        <strain evidence="1">NRRL A-21654</strain>
    </source>
</reference>
<sequence length="262" mass="30122">TFTMRTVEQYKQGDEDRGIRAPVPFAHLRSFTGSLFFGLDEMHLLGHGLARLLWNLLLNDKQKFGDNTITEQYPFKLKRGVTLRMIGDAVQSSRQYMPTAFQSKWNNIATDSGHYRAVDWLDFLLYVVPTIVVDSLELDETRFAVLKLILACQISLQWEITAADLSTVERNIREWQSFLLTHYSGGNRTLKLPVFTIMQHYLSHIANTLHNLGPLYSFLARCMERINGLYKKMIRSMAAPGQNASNLIEKLAAFHFVERVHP</sequence>
<dbReference type="OrthoDB" id="2289822at2759"/>
<name>A0A8H7BFU2_9FUNG</name>